<dbReference type="RefSeq" id="WP_166385674.1">
    <property type="nucleotide sequence ID" value="NZ_BAAATT010000003.1"/>
</dbReference>
<dbReference type="GO" id="GO:0004553">
    <property type="term" value="F:hydrolase activity, hydrolyzing O-glycosyl compounds"/>
    <property type="evidence" value="ECO:0007669"/>
    <property type="project" value="InterPro"/>
</dbReference>
<gene>
    <name evidence="12" type="ORF">Cme02nite_48070</name>
</gene>
<dbReference type="EMBL" id="BONJ01000026">
    <property type="protein sequence ID" value="GIG16475.1"/>
    <property type="molecule type" value="Genomic_DNA"/>
</dbReference>
<dbReference type="GO" id="GO:0005975">
    <property type="term" value="P:carbohydrate metabolic process"/>
    <property type="evidence" value="ECO:0007669"/>
    <property type="project" value="InterPro"/>
</dbReference>
<dbReference type="InterPro" id="IPR012291">
    <property type="entry name" value="CBM2_carb-bd_dom_sf"/>
</dbReference>
<keyword evidence="4 10" id="KW-0812">Transmembrane</keyword>
<evidence type="ECO:0000313" key="12">
    <source>
        <dbReference type="EMBL" id="GIG16475.1"/>
    </source>
</evidence>
<dbReference type="PANTHER" id="PTHR24421">
    <property type="entry name" value="NITRATE/NITRITE SENSOR PROTEIN NARX-RELATED"/>
    <property type="match status" value="1"/>
</dbReference>
<dbReference type="PROSITE" id="PS51173">
    <property type="entry name" value="CBM2"/>
    <property type="match status" value="1"/>
</dbReference>
<feature type="domain" description="CBM2" evidence="11">
    <location>
        <begin position="420"/>
        <end position="528"/>
    </location>
</feature>
<dbReference type="GO" id="GO:0005886">
    <property type="term" value="C:plasma membrane"/>
    <property type="evidence" value="ECO:0007669"/>
    <property type="project" value="UniProtKB-SubCell"/>
</dbReference>
<dbReference type="InterPro" id="IPR036890">
    <property type="entry name" value="HATPase_C_sf"/>
</dbReference>
<dbReference type="Gene3D" id="1.20.5.1930">
    <property type="match status" value="1"/>
</dbReference>
<dbReference type="Proteomes" id="UP000660339">
    <property type="component" value="Unassembled WGS sequence"/>
</dbReference>
<evidence type="ECO:0000256" key="6">
    <source>
        <dbReference type="ARBA" id="ARBA00022989"/>
    </source>
</evidence>
<keyword evidence="2" id="KW-1003">Cell membrane</keyword>
<feature type="transmembrane region" description="Helical" evidence="10">
    <location>
        <begin position="77"/>
        <end position="98"/>
    </location>
</feature>
<keyword evidence="7" id="KW-0902">Two-component regulatory system</keyword>
<feature type="compositionally biased region" description="Low complexity" evidence="9">
    <location>
        <begin position="373"/>
        <end position="399"/>
    </location>
</feature>
<dbReference type="Gene3D" id="2.60.40.290">
    <property type="match status" value="1"/>
</dbReference>
<proteinExistence type="predicted"/>
<keyword evidence="8 10" id="KW-0472">Membrane</keyword>
<evidence type="ECO:0000313" key="13">
    <source>
        <dbReference type="Proteomes" id="UP000660339"/>
    </source>
</evidence>
<keyword evidence="3" id="KW-0808">Transferase</keyword>
<evidence type="ECO:0000256" key="5">
    <source>
        <dbReference type="ARBA" id="ARBA00022777"/>
    </source>
</evidence>
<dbReference type="InterPro" id="IPR003594">
    <property type="entry name" value="HATPase_dom"/>
</dbReference>
<dbReference type="Gene3D" id="3.30.565.10">
    <property type="entry name" value="Histidine kinase-like ATPase, C-terminal domain"/>
    <property type="match status" value="1"/>
</dbReference>
<evidence type="ECO:0000256" key="9">
    <source>
        <dbReference type="SAM" id="MobiDB-lite"/>
    </source>
</evidence>
<evidence type="ECO:0000256" key="10">
    <source>
        <dbReference type="SAM" id="Phobius"/>
    </source>
</evidence>
<evidence type="ECO:0000256" key="2">
    <source>
        <dbReference type="ARBA" id="ARBA00022475"/>
    </source>
</evidence>
<comment type="subcellular location">
    <subcellularLocation>
        <location evidence="1">Cell membrane</location>
        <topology evidence="1">Multi-pass membrane protein</topology>
    </subcellularLocation>
</comment>
<evidence type="ECO:0000259" key="11">
    <source>
        <dbReference type="PROSITE" id="PS51173"/>
    </source>
</evidence>
<feature type="region of interest" description="Disordered" evidence="9">
    <location>
        <begin position="359"/>
        <end position="426"/>
    </location>
</feature>
<feature type="compositionally biased region" description="Pro residues" evidence="9">
    <location>
        <begin position="361"/>
        <end position="372"/>
    </location>
</feature>
<dbReference type="SMART" id="SM00637">
    <property type="entry name" value="CBD_II"/>
    <property type="match status" value="1"/>
</dbReference>
<dbReference type="InterPro" id="IPR011712">
    <property type="entry name" value="Sig_transdc_His_kin_sub3_dim/P"/>
</dbReference>
<dbReference type="Pfam" id="PF07730">
    <property type="entry name" value="HisKA_3"/>
    <property type="match status" value="1"/>
</dbReference>
<evidence type="ECO:0000256" key="7">
    <source>
        <dbReference type="ARBA" id="ARBA00023012"/>
    </source>
</evidence>
<reference evidence="12" key="1">
    <citation type="submission" date="2021-01" db="EMBL/GenBank/DDBJ databases">
        <title>Whole genome shotgun sequence of Catellatospora methionotrophica NBRC 14553.</title>
        <authorList>
            <person name="Komaki H."/>
            <person name="Tamura T."/>
        </authorList>
    </citation>
    <scope>NUCLEOTIDE SEQUENCE</scope>
    <source>
        <strain evidence="12">NBRC 14553</strain>
    </source>
</reference>
<dbReference type="CDD" id="cd16917">
    <property type="entry name" value="HATPase_UhpB-NarQ-NarX-like"/>
    <property type="match status" value="1"/>
</dbReference>
<dbReference type="GO" id="GO:0046983">
    <property type="term" value="F:protein dimerization activity"/>
    <property type="evidence" value="ECO:0007669"/>
    <property type="project" value="InterPro"/>
</dbReference>
<evidence type="ECO:0000256" key="3">
    <source>
        <dbReference type="ARBA" id="ARBA00022679"/>
    </source>
</evidence>
<sequence>MAGRSVLAGQPAWWPVAGVAALAVAVGVESALPGQPIVSAVLVGLSALCGAVWGARGIAAVLAGFVVLAVFGRPEPVVVLGMPVAALVLAGAAGLWRIASARAARDRLAARAEAVAAERARVAREMHDSLGKTLDAIALGAAALPDTLDEPDRAGRLARVLRDGTLDAARDARAIIDGLRAHPADAPLPDLVGDIARGWSADTGVAVDLTVGAVEADPQTAVDLCWILREALRNVARHAGAARVGVLLLRREGDDVLLRVADDGVGFAVTGGPGSWSVADPGPVPEGGRYGLVGMAERAAAGGGELDVVSAPGRGTVITARMPIRPPGVVAVGAGRAAKVALLVTGALVAAAVSVALSPGQRPPSALPPAVPSPSAMVTRSPSPSLGAGPSASPVAGSPRATSSAAGGVPPKSSRPSAKPQPDAAACRVRYSIRNQWDPGFIADITVTNTGGTTVDGWTLRFAFPADQQLMNGWSATVGQSGREVTANDGGYHPRLAPGEAVTFGIQGTWGVANPAPSVFTLNGRRCG</sequence>
<dbReference type="AlphaFoldDB" id="A0A8J3LD79"/>
<evidence type="ECO:0000256" key="4">
    <source>
        <dbReference type="ARBA" id="ARBA00022692"/>
    </source>
</evidence>
<dbReference type="Pfam" id="PF02518">
    <property type="entry name" value="HATPase_c"/>
    <property type="match status" value="1"/>
</dbReference>
<comment type="caution">
    <text evidence="12">The sequence shown here is derived from an EMBL/GenBank/DDBJ whole genome shotgun (WGS) entry which is preliminary data.</text>
</comment>
<protein>
    <recommendedName>
        <fullName evidence="11">CBM2 domain-containing protein</fullName>
    </recommendedName>
</protein>
<dbReference type="InterPro" id="IPR050482">
    <property type="entry name" value="Sensor_HK_TwoCompSys"/>
</dbReference>
<dbReference type="InterPro" id="IPR001919">
    <property type="entry name" value="CBD2"/>
</dbReference>
<dbReference type="SUPFAM" id="SSF49384">
    <property type="entry name" value="Carbohydrate-binding domain"/>
    <property type="match status" value="1"/>
</dbReference>
<accession>A0A8J3LD79</accession>
<organism evidence="12 13">
    <name type="scientific">Catellatospora methionotrophica</name>
    <dbReference type="NCBI Taxonomy" id="121620"/>
    <lineage>
        <taxon>Bacteria</taxon>
        <taxon>Bacillati</taxon>
        <taxon>Actinomycetota</taxon>
        <taxon>Actinomycetes</taxon>
        <taxon>Micromonosporales</taxon>
        <taxon>Micromonosporaceae</taxon>
        <taxon>Catellatospora</taxon>
    </lineage>
</organism>
<dbReference type="Pfam" id="PF00553">
    <property type="entry name" value="CBM_2"/>
    <property type="match status" value="1"/>
</dbReference>
<keyword evidence="5" id="KW-0418">Kinase</keyword>
<keyword evidence="13" id="KW-1185">Reference proteome</keyword>
<name>A0A8J3LD79_9ACTN</name>
<feature type="transmembrane region" description="Helical" evidence="10">
    <location>
        <begin position="40"/>
        <end position="71"/>
    </location>
</feature>
<dbReference type="InterPro" id="IPR008965">
    <property type="entry name" value="CBM2/CBM3_carb-bd_dom_sf"/>
</dbReference>
<dbReference type="GO" id="GO:0000155">
    <property type="term" value="F:phosphorelay sensor kinase activity"/>
    <property type="evidence" value="ECO:0007669"/>
    <property type="project" value="InterPro"/>
</dbReference>
<dbReference type="SUPFAM" id="SSF55874">
    <property type="entry name" value="ATPase domain of HSP90 chaperone/DNA topoisomerase II/histidine kinase"/>
    <property type="match status" value="1"/>
</dbReference>
<evidence type="ECO:0000256" key="1">
    <source>
        <dbReference type="ARBA" id="ARBA00004651"/>
    </source>
</evidence>
<dbReference type="GO" id="GO:0030247">
    <property type="term" value="F:polysaccharide binding"/>
    <property type="evidence" value="ECO:0007669"/>
    <property type="project" value="UniProtKB-UniRule"/>
</dbReference>
<feature type="transmembrane region" description="Helical" evidence="10">
    <location>
        <begin position="12"/>
        <end position="28"/>
    </location>
</feature>
<dbReference type="PANTHER" id="PTHR24421:SF37">
    <property type="entry name" value="SENSOR HISTIDINE KINASE NARS"/>
    <property type="match status" value="1"/>
</dbReference>
<keyword evidence="6 10" id="KW-1133">Transmembrane helix</keyword>
<evidence type="ECO:0000256" key="8">
    <source>
        <dbReference type="ARBA" id="ARBA00023136"/>
    </source>
</evidence>